<accession>I7J9D7</accession>
<dbReference type="SUPFAM" id="SSF51658">
    <property type="entry name" value="Xylose isomerase-like"/>
    <property type="match status" value="1"/>
</dbReference>
<dbReference type="STRING" id="1201294.BN140_1650"/>
<evidence type="ECO:0000259" key="1">
    <source>
        <dbReference type="Pfam" id="PF01261"/>
    </source>
</evidence>
<keyword evidence="2" id="KW-0378">Hydrolase</keyword>
<dbReference type="EMBL" id="HE964772">
    <property type="protein sequence ID" value="CCJ36573.1"/>
    <property type="molecule type" value="Genomic_DNA"/>
</dbReference>
<dbReference type="AlphaFoldDB" id="I7J9D7"/>
<sequence>MPESKPRPYRIGATLRTTDTALLRGFAALYARGCIDHIQVRVIPGKTFSRDLAAIAASGIPATVHAPHHGHGVNPCAPAAYNDRPLTEIKKHIEQAMNQTLEAADALGAETIIIHAGWYEPGGRSAALDEFSRFLDRHFDPRFTLENLPAVFRGRPMLGTTAEELTTLAGGKITRFCLDFAHLYCAANYLKIPYPEALEPFRALNIRHFHLSNTEDGSIADRHLPLDHPGGGLPFHEVVRCIRARPEVPVSLEYRKPAGFYASQVAVFDAIYRR</sequence>
<dbReference type="KEGG" id="mbg:BN140_1650"/>
<keyword evidence="3" id="KW-1185">Reference proteome</keyword>
<organism evidence="2 3">
    <name type="scientific">Methanoculleus bourgensis (strain ATCC 43281 / DSM 3045 / OCM 15 / MS2)</name>
    <name type="common">Methanogenium bourgense</name>
    <dbReference type="NCBI Taxonomy" id="1201294"/>
    <lineage>
        <taxon>Archaea</taxon>
        <taxon>Methanobacteriati</taxon>
        <taxon>Methanobacteriota</taxon>
        <taxon>Stenosarchaea group</taxon>
        <taxon>Methanomicrobia</taxon>
        <taxon>Methanomicrobiales</taxon>
        <taxon>Methanomicrobiaceae</taxon>
        <taxon>Methanoculleus</taxon>
    </lineage>
</organism>
<dbReference type="Proteomes" id="UP000009007">
    <property type="component" value="Chromosome I"/>
</dbReference>
<dbReference type="InterPro" id="IPR013022">
    <property type="entry name" value="Xyl_isomerase-like_TIM-brl"/>
</dbReference>
<protein>
    <submittedName>
        <fullName evidence="2">Endonuclease IV</fullName>
    </submittedName>
</protein>
<reference evidence="3" key="1">
    <citation type="journal article" date="2012" name="J. Bacteriol.">
        <title>Complete genome sequence of the hydrogenotrophic, methanogenic archaeon Methanoculleus bourgensis strain MS2T, isolated from a sewage sludge digester.</title>
        <authorList>
            <person name="Maus I."/>
            <person name="Wibberg D."/>
            <person name="Stantscheff R."/>
            <person name="Eikmeyer F.G."/>
            <person name="Seffner A."/>
            <person name="Boelter J."/>
            <person name="Szczepanowski R."/>
            <person name="Blom J."/>
            <person name="Jaenicke S."/>
            <person name="Konig H."/>
            <person name="Puhler A."/>
            <person name="Schluter A."/>
        </authorList>
    </citation>
    <scope>NUCLEOTIDE SEQUENCE [LARGE SCALE GENOMIC DNA]</scope>
    <source>
        <strain evidence="3">ATCC 43281 / DSM 3045 / OCM 15 / MS2</strain>
    </source>
</reference>
<feature type="domain" description="Xylose isomerase-like TIM barrel" evidence="1">
    <location>
        <begin position="53"/>
        <end position="258"/>
    </location>
</feature>
<dbReference type="PATRIC" id="fig|1201294.9.peg.1811"/>
<dbReference type="GeneID" id="13356023"/>
<dbReference type="GO" id="GO:0004519">
    <property type="term" value="F:endonuclease activity"/>
    <property type="evidence" value="ECO:0007669"/>
    <property type="project" value="UniProtKB-KW"/>
</dbReference>
<dbReference type="Gene3D" id="3.20.20.150">
    <property type="entry name" value="Divalent-metal-dependent TIM barrel enzymes"/>
    <property type="match status" value="1"/>
</dbReference>
<keyword evidence="2" id="KW-0255">Endonuclease</keyword>
<dbReference type="HOGENOM" id="CLU_1006900_0_0_2"/>
<dbReference type="Pfam" id="PF01261">
    <property type="entry name" value="AP_endonuc_2"/>
    <property type="match status" value="1"/>
</dbReference>
<keyword evidence="2" id="KW-0540">Nuclease</keyword>
<dbReference type="InterPro" id="IPR036237">
    <property type="entry name" value="Xyl_isomerase-like_sf"/>
</dbReference>
<evidence type="ECO:0000313" key="2">
    <source>
        <dbReference type="EMBL" id="CCJ36573.1"/>
    </source>
</evidence>
<proteinExistence type="predicted"/>
<name>I7J9D7_METBM</name>
<dbReference type="RefSeq" id="WP_014867547.1">
    <property type="nucleotide sequence ID" value="NC_018227.2"/>
</dbReference>
<evidence type="ECO:0000313" key="3">
    <source>
        <dbReference type="Proteomes" id="UP000009007"/>
    </source>
</evidence>
<dbReference type="BioCyc" id="MBOU1201294:BN140_RS08250-MONOMER"/>
<gene>
    <name evidence="2" type="ordered locus">BN140_1650</name>
</gene>